<name>A0ACC1JFW8_9FUNG</name>
<gene>
    <name evidence="1" type="primary">SAC7</name>
    <name evidence="1" type="ORF">FBU59_000788</name>
</gene>
<sequence>MLAGVAVGRVSETGEACVVPTVVAICGQHLRANGQQTQGIFRVNGSMKRVQKLQDEFNTAPEYGRHVGWDGYTLHDAATLLRRYLNSLPEPVISTDFYDDFRNLLIENIPHNDKLHLYASLISQLPAESRHTLLYVLELLALFAKPDNAKLTLMTSSNLAAVLQPCLLVHPGHVADPQEYVRSKAVIEFLIVNAGKIHSPEYEPPAARDSGGSGTAGLITFDTNDAQGAEVERRNVADSVSFQGQPPHNPQSYMAENDGAGTQSA</sequence>
<keyword evidence="2" id="KW-1185">Reference proteome</keyword>
<dbReference type="Proteomes" id="UP001150603">
    <property type="component" value="Unassembled WGS sequence"/>
</dbReference>
<proteinExistence type="predicted"/>
<feature type="non-terminal residue" evidence="1">
    <location>
        <position position="265"/>
    </location>
</feature>
<dbReference type="EMBL" id="JANBPW010000258">
    <property type="protein sequence ID" value="KAJ1950204.1"/>
    <property type="molecule type" value="Genomic_DNA"/>
</dbReference>
<comment type="caution">
    <text evidence="1">The sequence shown here is derived from an EMBL/GenBank/DDBJ whole genome shotgun (WGS) entry which is preliminary data.</text>
</comment>
<accession>A0ACC1JFW8</accession>
<reference evidence="1" key="1">
    <citation type="submission" date="2022-07" db="EMBL/GenBank/DDBJ databases">
        <title>Phylogenomic reconstructions and comparative analyses of Kickxellomycotina fungi.</title>
        <authorList>
            <person name="Reynolds N.K."/>
            <person name="Stajich J.E."/>
            <person name="Barry K."/>
            <person name="Grigoriev I.V."/>
            <person name="Crous P."/>
            <person name="Smith M.E."/>
        </authorList>
    </citation>
    <scope>NUCLEOTIDE SEQUENCE</scope>
    <source>
        <strain evidence="1">NRRL 5244</strain>
    </source>
</reference>
<evidence type="ECO:0000313" key="2">
    <source>
        <dbReference type="Proteomes" id="UP001150603"/>
    </source>
</evidence>
<protein>
    <submittedName>
        <fullName evidence="1">GTPase activating protein (GAP) for Rho1p</fullName>
    </submittedName>
</protein>
<organism evidence="1 2">
    <name type="scientific">Linderina macrospora</name>
    <dbReference type="NCBI Taxonomy" id="4868"/>
    <lineage>
        <taxon>Eukaryota</taxon>
        <taxon>Fungi</taxon>
        <taxon>Fungi incertae sedis</taxon>
        <taxon>Zoopagomycota</taxon>
        <taxon>Kickxellomycotina</taxon>
        <taxon>Kickxellomycetes</taxon>
        <taxon>Kickxellales</taxon>
        <taxon>Kickxellaceae</taxon>
        <taxon>Linderina</taxon>
    </lineage>
</organism>
<evidence type="ECO:0000313" key="1">
    <source>
        <dbReference type="EMBL" id="KAJ1950204.1"/>
    </source>
</evidence>